<protein>
    <recommendedName>
        <fullName evidence="3">YgiT-type zinc finger domain-containing protein</fullName>
    </recommendedName>
</protein>
<organism evidence="1 2">
    <name type="scientific">Caldibacillus thermoamylovorans</name>
    <dbReference type="NCBI Taxonomy" id="35841"/>
    <lineage>
        <taxon>Bacteria</taxon>
        <taxon>Bacillati</taxon>
        <taxon>Bacillota</taxon>
        <taxon>Bacilli</taxon>
        <taxon>Bacillales</taxon>
        <taxon>Bacillaceae</taxon>
        <taxon>Caldibacillus</taxon>
    </lineage>
</organism>
<dbReference type="Proteomes" id="UP000032076">
    <property type="component" value="Unassembled WGS sequence"/>
</dbReference>
<dbReference type="RefSeq" id="WP_041902047.1">
    <property type="nucleotide sequence ID" value="NZ_JXLT01000057.1"/>
</dbReference>
<proteinExistence type="predicted"/>
<dbReference type="AlphaFoldDB" id="A0ABD4AB29"/>
<comment type="caution">
    <text evidence="1">The sequence shown here is derived from an EMBL/GenBank/DDBJ whole genome shotgun (WGS) entry which is preliminary data.</text>
</comment>
<reference evidence="1 2" key="1">
    <citation type="submission" date="2015-01" db="EMBL/GenBank/DDBJ databases">
        <title>Draft Genome Sequences of Four Bacillus thermoamylovorans Strains, Isolated From Food Products.</title>
        <authorList>
            <person name="Krawcyk A.O."/>
            <person name="Berendsen E.M."/>
            <person name="Eijlander R.T."/>
            <person name="de Jong A."/>
            <person name="Wells-Bennik M."/>
            <person name="Kuipers O.P."/>
        </authorList>
    </citation>
    <scope>NUCLEOTIDE SEQUENCE [LARGE SCALE GENOMIC DNA]</scope>
    <source>
        <strain evidence="1 2">B4167</strain>
    </source>
</reference>
<sequence length="131" mass="15349">MEYLVATMSDRQKTIAKLKGSLYSLSLDELVIRSIDEAEFDVSDMNCLYCDKQKTVIRNKLKTYKEMVNGKEVSIDVTRYPMNVCPSCNAEFDNMDVSLYLQQLIRYEILKALRSRKPIPEKFRFNEIVKM</sequence>
<evidence type="ECO:0008006" key="3">
    <source>
        <dbReference type="Google" id="ProtNLM"/>
    </source>
</evidence>
<evidence type="ECO:0000313" key="1">
    <source>
        <dbReference type="EMBL" id="KIO73903.1"/>
    </source>
</evidence>
<gene>
    <name evidence="1" type="ORF">B4167_1736</name>
</gene>
<name>A0ABD4AB29_9BACI</name>
<evidence type="ECO:0000313" key="2">
    <source>
        <dbReference type="Proteomes" id="UP000032076"/>
    </source>
</evidence>
<dbReference type="EMBL" id="JXLU01000019">
    <property type="protein sequence ID" value="KIO73903.1"/>
    <property type="molecule type" value="Genomic_DNA"/>
</dbReference>
<accession>A0ABD4AB29</accession>